<dbReference type="InterPro" id="IPR007029">
    <property type="entry name" value="YHS_dom"/>
</dbReference>
<name>A0A2R4MDD7_9HYPH</name>
<evidence type="ECO:0000313" key="4">
    <source>
        <dbReference type="Proteomes" id="UP000258927"/>
    </source>
</evidence>
<reference evidence="3 4" key="1">
    <citation type="submission" date="2017-05" db="EMBL/GenBank/DDBJ databases">
        <title>Genome Analysis of Maritalea myrionectae HL2708#5.</title>
        <authorList>
            <consortium name="Cotde Inc.-PKNU"/>
            <person name="Jang D."/>
            <person name="Oh H.-M."/>
        </authorList>
    </citation>
    <scope>NUCLEOTIDE SEQUENCE [LARGE SCALE GENOMIC DNA]</scope>
    <source>
        <strain evidence="3 4">HL2708#5</strain>
    </source>
</reference>
<dbReference type="Proteomes" id="UP000258927">
    <property type="component" value="Chromosome"/>
</dbReference>
<dbReference type="STRING" id="1122213.GCA_000423365_01340"/>
<dbReference type="Pfam" id="PF04945">
    <property type="entry name" value="YHS"/>
    <property type="match status" value="1"/>
</dbReference>
<evidence type="ECO:0000256" key="1">
    <source>
        <dbReference type="SAM" id="SignalP"/>
    </source>
</evidence>
<sequence>MDRRQFLGLSLVGVSFLAVCPALAQSSTAKIFTGLVPGTAVGGYDAVAYFTQGEAVKGDAGITLDYQGATWRFSSAENKAMFEANPEKYAPQYGGHCAFAAAKGYLAKGDPEAWHIEDGKLYLNFNKQVQQMWFQDIPGYIKAANANWPGLSK</sequence>
<dbReference type="RefSeq" id="WP_036221641.1">
    <property type="nucleotide sequence ID" value="NZ_CP021330.1"/>
</dbReference>
<accession>A0A2R4MDD7</accession>
<feature type="domain" description="YHS" evidence="2">
    <location>
        <begin position="47"/>
        <end position="93"/>
    </location>
</feature>
<protein>
    <recommendedName>
        <fullName evidence="2">YHS domain-containing protein</fullName>
    </recommendedName>
</protein>
<keyword evidence="4" id="KW-1185">Reference proteome</keyword>
<evidence type="ECO:0000313" key="3">
    <source>
        <dbReference type="EMBL" id="AVX03983.1"/>
    </source>
</evidence>
<proteinExistence type="predicted"/>
<dbReference type="AlphaFoldDB" id="A0A2R4MDD7"/>
<dbReference type="NCBIfam" id="NF041384">
    <property type="entry name" value="YHS_seleno_dom"/>
    <property type="match status" value="1"/>
</dbReference>
<organism evidence="3 4">
    <name type="scientific">Maritalea myrionectae</name>
    <dbReference type="NCBI Taxonomy" id="454601"/>
    <lineage>
        <taxon>Bacteria</taxon>
        <taxon>Pseudomonadati</taxon>
        <taxon>Pseudomonadota</taxon>
        <taxon>Alphaproteobacteria</taxon>
        <taxon>Hyphomicrobiales</taxon>
        <taxon>Devosiaceae</taxon>
        <taxon>Maritalea</taxon>
    </lineage>
</organism>
<evidence type="ECO:0000259" key="2">
    <source>
        <dbReference type="Pfam" id="PF04945"/>
    </source>
</evidence>
<dbReference type="KEGG" id="mmyr:MXMO3_01453"/>
<feature type="signal peptide" evidence="1">
    <location>
        <begin position="1"/>
        <end position="24"/>
    </location>
</feature>
<feature type="chain" id="PRO_5015329216" description="YHS domain-containing protein" evidence="1">
    <location>
        <begin position="25"/>
        <end position="153"/>
    </location>
</feature>
<gene>
    <name evidence="3" type="ORF">MXMO3_01453</name>
</gene>
<keyword evidence="1" id="KW-0732">Signal</keyword>
<dbReference type="EMBL" id="CP021330">
    <property type="protein sequence ID" value="AVX03983.1"/>
    <property type="molecule type" value="Genomic_DNA"/>
</dbReference>